<keyword evidence="1" id="KW-0812">Transmembrane</keyword>
<keyword evidence="1" id="KW-1133">Transmembrane helix</keyword>
<feature type="transmembrane region" description="Helical" evidence="1">
    <location>
        <begin position="46"/>
        <end position="64"/>
    </location>
</feature>
<proteinExistence type="predicted"/>
<reference evidence="2 3" key="1">
    <citation type="journal article" date="2011" name="Plasmid">
        <title>Streptomyces turgidiscabies Car8 contains a modular pathogenicity island that shares virulence genes with other actinobacterial plant pathogens.</title>
        <authorList>
            <person name="Huguet-Tapia J.C."/>
            <person name="Badger J.H."/>
            <person name="Loria R."/>
            <person name="Pettis G.S."/>
        </authorList>
    </citation>
    <scope>NUCLEOTIDE SEQUENCE [LARGE SCALE GENOMIC DNA]</scope>
    <source>
        <strain evidence="2 3">Car8</strain>
    </source>
</reference>
<sequence length="69" mass="7684">MIVLAWCGRAVQDWSRGTDDRVSVGPGRGCRLVLCPRTTRTAMAPTIRLMMISPVLVTAASAWIRRRRS</sequence>
<evidence type="ECO:0000256" key="1">
    <source>
        <dbReference type="SAM" id="Phobius"/>
    </source>
</evidence>
<evidence type="ECO:0000313" key="2">
    <source>
        <dbReference type="EMBL" id="ELP65849.1"/>
    </source>
</evidence>
<dbReference type="AlphaFoldDB" id="L7F3Z2"/>
<gene>
    <name evidence="2" type="ORF">STRTUCAR8_01877</name>
</gene>
<accession>L7F3Z2</accession>
<evidence type="ECO:0000313" key="3">
    <source>
        <dbReference type="Proteomes" id="UP000010931"/>
    </source>
</evidence>
<dbReference type="EMBL" id="AEJB01000361">
    <property type="protein sequence ID" value="ELP65849.1"/>
    <property type="molecule type" value="Genomic_DNA"/>
</dbReference>
<keyword evidence="3" id="KW-1185">Reference proteome</keyword>
<organism evidence="2 3">
    <name type="scientific">Streptomyces turgidiscabies (strain Car8)</name>
    <dbReference type="NCBI Taxonomy" id="698760"/>
    <lineage>
        <taxon>Bacteria</taxon>
        <taxon>Bacillati</taxon>
        <taxon>Actinomycetota</taxon>
        <taxon>Actinomycetes</taxon>
        <taxon>Kitasatosporales</taxon>
        <taxon>Streptomycetaceae</taxon>
        <taxon>Streptomyces</taxon>
    </lineage>
</organism>
<dbReference type="Proteomes" id="UP000010931">
    <property type="component" value="Unassembled WGS sequence"/>
</dbReference>
<protein>
    <submittedName>
        <fullName evidence="2">Uncharacterized protein</fullName>
    </submittedName>
</protein>
<comment type="caution">
    <text evidence="2">The sequence shown here is derived from an EMBL/GenBank/DDBJ whole genome shotgun (WGS) entry which is preliminary data.</text>
</comment>
<name>L7F3Z2_STRT8</name>
<keyword evidence="1" id="KW-0472">Membrane</keyword>